<dbReference type="EMBL" id="HACG01031320">
    <property type="protein sequence ID" value="CEK78185.1"/>
    <property type="molecule type" value="Transcribed_RNA"/>
</dbReference>
<evidence type="ECO:0000256" key="1">
    <source>
        <dbReference type="ARBA" id="ARBA00004167"/>
    </source>
</evidence>
<feature type="compositionally biased region" description="Polar residues" evidence="9">
    <location>
        <begin position="516"/>
        <end position="525"/>
    </location>
</feature>
<keyword evidence="4 10" id="KW-0812">Transmembrane</keyword>
<feature type="coiled-coil region" evidence="8">
    <location>
        <begin position="624"/>
        <end position="651"/>
    </location>
</feature>
<feature type="compositionally biased region" description="Low complexity" evidence="9">
    <location>
        <begin position="76"/>
        <end position="94"/>
    </location>
</feature>
<keyword evidence="7 10" id="KW-0472">Membrane</keyword>
<feature type="non-terminal residue" evidence="11">
    <location>
        <position position="1"/>
    </location>
</feature>
<evidence type="ECO:0000256" key="4">
    <source>
        <dbReference type="ARBA" id="ARBA00022692"/>
    </source>
</evidence>
<feature type="compositionally biased region" description="Low complexity" evidence="9">
    <location>
        <begin position="564"/>
        <end position="577"/>
    </location>
</feature>
<evidence type="ECO:0000256" key="8">
    <source>
        <dbReference type="SAM" id="Coils"/>
    </source>
</evidence>
<feature type="region of interest" description="Disordered" evidence="9">
    <location>
        <begin position="420"/>
        <end position="462"/>
    </location>
</feature>
<evidence type="ECO:0000256" key="9">
    <source>
        <dbReference type="SAM" id="MobiDB-lite"/>
    </source>
</evidence>
<gene>
    <name evidence="11" type="primary">ORF108758</name>
</gene>
<dbReference type="AlphaFoldDB" id="A0A0B7ADZ0"/>
<keyword evidence="6 8" id="KW-0175">Coiled coil</keyword>
<sequence>FCQEHSKDGNTSVYAHVRQDIMAAATSHLPVVKEVTCGQNFRDGMVHLTPERYNNTQTAKLSIVRESLPAIKQNIPTTSSTSAVQSSSVSSVASPLPPNSPVLTKSPTKHQGTHDVRRECVQAEITSSTAEAQNCGDCAITEVKKSTGKTVISANPPGARCSISSSYLPEPLASTKLSKIRQGHIASKKREQMKARGMKLPELAESSELETRPKLLAPPPSTDLPMTMLQVKPMMDMPQISVTDEDADIPPTPSDDIVTPSLPDSFLGKLGLCIINSSNGDISKDSTDQLAEKDLESKFVSLSLAFKTDKLTLDKRVTIQERSRDLAEQNVDIELQGLRIAVETVSELVTDVQLRDLLQRIKLHMNVLEQLAARVSSSAEVYGAVQQEKRLCKAMEVMVMYTENLRRIREKEESELHEARKVLQEKSGNSLSVDSDSGPNRRSLSVGGYNSATRMSSTKSQQAHLISNTINDAGDFTDSTSVRRRSEIALPRIIGGAGSPPLTTTATMENLPPFVGQTNTNSMSQESEDGEDPKSKFQSAVASTSMQNVISNTIRRCSLEKRSSVSSTSSMSSSFSSGNTPLSTLSVNKESYPSSVSEHRSENMEVKVSKSEDAFRKGFEEGLKAKLSLELDELRDQQHSLSHNLEQMMDKVEQSQLEDEEYFSRPSRLEATLSLASTMGGHMLQYDWMSNKRIIRNLAGVFFVILAIFVVYHFPPLPTVDVKHVTKPPQ</sequence>
<dbReference type="PANTHER" id="PTHR15352:SF1">
    <property type="entry name" value="KASH5-LIKE COILED-COIL DOMAIN-CONTAINING PROTEIN"/>
    <property type="match status" value="1"/>
</dbReference>
<accession>A0A0B7ADZ0</accession>
<proteinExistence type="predicted"/>
<dbReference type="GO" id="GO:0016020">
    <property type="term" value="C:membrane"/>
    <property type="evidence" value="ECO:0007669"/>
    <property type="project" value="UniProtKB-SubCell"/>
</dbReference>
<organism evidence="11">
    <name type="scientific">Arion vulgaris</name>
    <dbReference type="NCBI Taxonomy" id="1028688"/>
    <lineage>
        <taxon>Eukaryota</taxon>
        <taxon>Metazoa</taxon>
        <taxon>Spiralia</taxon>
        <taxon>Lophotrochozoa</taxon>
        <taxon>Mollusca</taxon>
        <taxon>Gastropoda</taxon>
        <taxon>Heterobranchia</taxon>
        <taxon>Euthyneura</taxon>
        <taxon>Panpulmonata</taxon>
        <taxon>Eupulmonata</taxon>
        <taxon>Stylommatophora</taxon>
        <taxon>Helicina</taxon>
        <taxon>Arionoidea</taxon>
        <taxon>Arionidae</taxon>
        <taxon>Arion</taxon>
    </lineage>
</organism>
<keyword evidence="5 10" id="KW-1133">Transmembrane helix</keyword>
<feature type="region of interest" description="Disordered" evidence="9">
    <location>
        <begin position="493"/>
        <end position="588"/>
    </location>
</feature>
<evidence type="ECO:0000313" key="11">
    <source>
        <dbReference type="EMBL" id="CEK78185.1"/>
    </source>
</evidence>
<dbReference type="Pfam" id="PF05781">
    <property type="entry name" value="MRVI1"/>
    <property type="match status" value="1"/>
</dbReference>
<evidence type="ECO:0000256" key="3">
    <source>
        <dbReference type="ARBA" id="ARBA00022490"/>
    </source>
</evidence>
<evidence type="ECO:0000256" key="7">
    <source>
        <dbReference type="ARBA" id="ARBA00023136"/>
    </source>
</evidence>
<dbReference type="InterPro" id="IPR008677">
    <property type="entry name" value="MRVI1"/>
</dbReference>
<protein>
    <recommendedName>
        <fullName evidence="12">Lymphoid-restricted membrane protein</fullName>
    </recommendedName>
</protein>
<keyword evidence="3" id="KW-0963">Cytoplasm</keyword>
<name>A0A0B7ADZ0_9EUPU</name>
<feature type="compositionally biased region" description="Polar residues" evidence="9">
    <location>
        <begin position="536"/>
        <end position="555"/>
    </location>
</feature>
<feature type="compositionally biased region" description="Polar residues" evidence="9">
    <location>
        <begin position="426"/>
        <end position="462"/>
    </location>
</feature>
<comment type="subcellular location">
    <subcellularLocation>
        <location evidence="2">Cytoplasm</location>
    </subcellularLocation>
    <subcellularLocation>
        <location evidence="1">Membrane</location>
        <topology evidence="1">Single-pass membrane protein</topology>
    </subcellularLocation>
</comment>
<evidence type="ECO:0000256" key="6">
    <source>
        <dbReference type="ARBA" id="ARBA00023054"/>
    </source>
</evidence>
<dbReference type="GO" id="GO:0005737">
    <property type="term" value="C:cytoplasm"/>
    <property type="evidence" value="ECO:0007669"/>
    <property type="project" value="UniProtKB-SubCell"/>
</dbReference>
<feature type="compositionally biased region" description="Polar residues" evidence="9">
    <location>
        <begin position="578"/>
        <end position="588"/>
    </location>
</feature>
<evidence type="ECO:0000256" key="2">
    <source>
        <dbReference type="ARBA" id="ARBA00004496"/>
    </source>
</evidence>
<evidence type="ECO:0000256" key="10">
    <source>
        <dbReference type="SAM" id="Phobius"/>
    </source>
</evidence>
<evidence type="ECO:0000256" key="5">
    <source>
        <dbReference type="ARBA" id="ARBA00022989"/>
    </source>
</evidence>
<dbReference type="PANTHER" id="PTHR15352">
    <property type="entry name" value="LYMPHOID-RESTRICTED MEMBRANE PROTEIN, JAW1"/>
    <property type="match status" value="1"/>
</dbReference>
<feature type="transmembrane region" description="Helical" evidence="10">
    <location>
        <begin position="694"/>
        <end position="714"/>
    </location>
</feature>
<reference evidence="11" key="1">
    <citation type="submission" date="2014-12" db="EMBL/GenBank/DDBJ databases">
        <title>Insight into the proteome of Arion vulgaris.</title>
        <authorList>
            <person name="Aradska J."/>
            <person name="Bulat T."/>
            <person name="Smidak R."/>
            <person name="Sarate P."/>
            <person name="Gangsoo J."/>
            <person name="Sialana F."/>
            <person name="Bilban M."/>
            <person name="Lubec G."/>
        </authorList>
    </citation>
    <scope>NUCLEOTIDE SEQUENCE</scope>
    <source>
        <tissue evidence="11">Skin</tissue>
    </source>
</reference>
<feature type="region of interest" description="Disordered" evidence="9">
    <location>
        <begin position="76"/>
        <end position="114"/>
    </location>
</feature>
<evidence type="ECO:0008006" key="12">
    <source>
        <dbReference type="Google" id="ProtNLM"/>
    </source>
</evidence>